<dbReference type="EMBL" id="CP053452">
    <property type="protein sequence ID" value="QJW98166.1"/>
    <property type="molecule type" value="Genomic_DNA"/>
</dbReference>
<evidence type="ECO:0000313" key="1">
    <source>
        <dbReference type="EMBL" id="QJW98166.1"/>
    </source>
</evidence>
<organism evidence="1 2">
    <name type="scientific">Frigoriglobus tundricola</name>
    <dbReference type="NCBI Taxonomy" id="2774151"/>
    <lineage>
        <taxon>Bacteria</taxon>
        <taxon>Pseudomonadati</taxon>
        <taxon>Planctomycetota</taxon>
        <taxon>Planctomycetia</taxon>
        <taxon>Gemmatales</taxon>
        <taxon>Gemmataceae</taxon>
        <taxon>Frigoriglobus</taxon>
    </lineage>
</organism>
<evidence type="ECO:0008006" key="3">
    <source>
        <dbReference type="Google" id="ProtNLM"/>
    </source>
</evidence>
<dbReference type="InterPro" id="IPR014338">
    <property type="entry name" value="CHP02996_rpt-companion-dom"/>
</dbReference>
<dbReference type="KEGG" id="ftj:FTUN_5746"/>
<dbReference type="Proteomes" id="UP000503447">
    <property type="component" value="Chromosome"/>
</dbReference>
<sequence>MSHPAFTDDDRAFLRAILSNPAELTAWLVYADWLDERDDPRAEFIRLEVKRTAHDTTQTERFGIVAQLEELRPKLDQDWVAIFDRPRVENCDEQFAFKCPKQWVKLKGTDDPTVRYCDSCQKEVYYCHTVRDAYEHARNGDCVAVSEAVSRSEGDLRRGPDKHHFIRTMGIMHRPLSQPEPPRRPWWKFW</sequence>
<accession>A0A6M5YXQ4</accession>
<dbReference type="NCBIfam" id="TIGR02996">
    <property type="entry name" value="rpt_mate_G_obs"/>
    <property type="match status" value="1"/>
</dbReference>
<dbReference type="RefSeq" id="WP_171473399.1">
    <property type="nucleotide sequence ID" value="NZ_CP053452.2"/>
</dbReference>
<name>A0A6M5YXQ4_9BACT</name>
<evidence type="ECO:0000313" key="2">
    <source>
        <dbReference type="Proteomes" id="UP000503447"/>
    </source>
</evidence>
<keyword evidence="2" id="KW-1185">Reference proteome</keyword>
<proteinExistence type="predicted"/>
<gene>
    <name evidence="1" type="ORF">FTUN_5746</name>
</gene>
<protein>
    <recommendedName>
        <fullName evidence="3">TIGR02996 domain-containing protein</fullName>
    </recommendedName>
</protein>
<dbReference type="AlphaFoldDB" id="A0A6M5YXQ4"/>
<reference evidence="2" key="1">
    <citation type="submission" date="2020-05" db="EMBL/GenBank/DDBJ databases">
        <title>Frigoriglobus tundricola gen. nov., sp. nov., a psychrotolerant cellulolytic planctomycete of the family Gemmataceae with two divergent copies of 16S rRNA gene.</title>
        <authorList>
            <person name="Kulichevskaya I.S."/>
            <person name="Ivanova A.A."/>
            <person name="Naumoff D.G."/>
            <person name="Beletsky A.V."/>
            <person name="Rijpstra W.I.C."/>
            <person name="Sinninghe Damste J.S."/>
            <person name="Mardanov A.V."/>
            <person name="Ravin N.V."/>
            <person name="Dedysh S.N."/>
        </authorList>
    </citation>
    <scope>NUCLEOTIDE SEQUENCE [LARGE SCALE GENOMIC DNA]</scope>
    <source>
        <strain evidence="2">PL17</strain>
    </source>
</reference>